<protein>
    <recommendedName>
        <fullName evidence="5">Timeless N-terminal domain-containing protein</fullName>
    </recommendedName>
</protein>
<proteinExistence type="predicted"/>
<comment type="subcellular location">
    <subcellularLocation>
        <location evidence="1">Nucleus</location>
    </subcellularLocation>
</comment>
<dbReference type="AlphaFoldDB" id="A0A2A4JET1"/>
<dbReference type="GO" id="GO:0003677">
    <property type="term" value="F:DNA binding"/>
    <property type="evidence" value="ECO:0007669"/>
    <property type="project" value="TreeGrafter"/>
</dbReference>
<sequence>MTSLLSAELAATCNALGTYDKKTGKYLIDDFTLNTVKDLIRYLRRDGEGHEIRRHFGQTKVLQSDLLPMLIDHWENTELFDVTLRLLVNLTNPALLLYREEVPVERTARHNYLQILLHLQAYKEEAFTKVDTWNIFAKKLAKILEIDWSERDEDTGLIIERILILIRNVLHVPADLDRERRPENDASVHDQVLWALNQSGILDIILYMSSENEKQYFMHILEIISHLLREQNPSSLADAALQRSVDEKLRDDQELLSIRMSENKQRINKIKQYSGTRHSRFGGTYVVQNMKSLSDNEIVCLKPLNKISNLDFGGGKKSKLVKPKNRRPVESGILERRSAFAIRHSRFGGTYVVQNMKSLSDNEIVCLKPLNKISNLDFGGGKKSKLVKPKNRRPVESGILERRSAFAIRLFLKEFCIEFLNSSYNPLMHYVKDVLVRAKAQQNDESYYLWAVKFFMEFNRGHNFQVGLVSETMSVPMFHYVQQQMEKYYDMIKVEKKKFTPWVRRLHLALRAYKELLNTLLAMDKSTDPSVKESAKVLKSNIFYVLEYREFIISTFLNYDENKMPRSYLVDLMETVHLFLKMLEHYCKKTGLVVQKKVRKKAKSKPKIDNAVDVNDTQDNSEYDEEDEEEEEEERSTAVVETDFDFKDFVNRFCHPRVVSASVCLLERYDKNLPHTNHCIIKMLHRIAWDCKRPSMMFQASLFLIFQRILDNRVPQFKL</sequence>
<dbReference type="STRING" id="7102.A0A2A4JET1"/>
<evidence type="ECO:0000256" key="4">
    <source>
        <dbReference type="SAM" id="MobiDB-lite"/>
    </source>
</evidence>
<dbReference type="PANTHER" id="PTHR22940">
    <property type="entry name" value="TIMEOUT/TIMELESS-2"/>
    <property type="match status" value="1"/>
</dbReference>
<dbReference type="InterPro" id="IPR044998">
    <property type="entry name" value="Timeless"/>
</dbReference>
<feature type="region of interest" description="Disordered" evidence="4">
    <location>
        <begin position="604"/>
        <end position="635"/>
    </location>
</feature>
<evidence type="ECO:0000256" key="3">
    <source>
        <dbReference type="ARBA" id="ARBA00023306"/>
    </source>
</evidence>
<evidence type="ECO:0000256" key="1">
    <source>
        <dbReference type="ARBA" id="ARBA00004123"/>
    </source>
</evidence>
<keyword evidence="2" id="KW-0539">Nucleus</keyword>
<gene>
    <name evidence="6" type="ORF">B5V51_3548</name>
</gene>
<dbReference type="EMBL" id="NWSH01001854">
    <property type="protein sequence ID" value="PCG69912.1"/>
    <property type="molecule type" value="Genomic_DNA"/>
</dbReference>
<name>A0A2A4JET1_HELVI</name>
<dbReference type="GO" id="GO:0043111">
    <property type="term" value="P:replication fork arrest"/>
    <property type="evidence" value="ECO:0007669"/>
    <property type="project" value="TreeGrafter"/>
</dbReference>
<evidence type="ECO:0000313" key="6">
    <source>
        <dbReference type="EMBL" id="PCG69912.1"/>
    </source>
</evidence>
<accession>A0A2A4JET1</accession>
<keyword evidence="3" id="KW-0131">Cell cycle</keyword>
<comment type="caution">
    <text evidence="6">The sequence shown here is derived from an EMBL/GenBank/DDBJ whole genome shotgun (WGS) entry which is preliminary data.</text>
</comment>
<evidence type="ECO:0000259" key="5">
    <source>
        <dbReference type="Pfam" id="PF04821"/>
    </source>
</evidence>
<dbReference type="Pfam" id="PF04821">
    <property type="entry name" value="TIMELESS"/>
    <property type="match status" value="1"/>
</dbReference>
<reference evidence="6" key="1">
    <citation type="submission" date="2017-09" db="EMBL/GenBank/DDBJ databases">
        <title>Contemporary evolution of a Lepidopteran species, Heliothis virescens, in response to modern agricultural practices.</title>
        <authorList>
            <person name="Fritz M.L."/>
            <person name="Deyonke A.M."/>
            <person name="Papanicolaou A."/>
            <person name="Micinski S."/>
            <person name="Westbrook J."/>
            <person name="Gould F."/>
        </authorList>
    </citation>
    <scope>NUCLEOTIDE SEQUENCE [LARGE SCALE GENOMIC DNA]</scope>
    <source>
        <strain evidence="6">HvINT-</strain>
        <tissue evidence="6">Whole body</tissue>
    </source>
</reference>
<feature type="domain" description="Timeless N-terminal" evidence="5">
    <location>
        <begin position="25"/>
        <end position="287"/>
    </location>
</feature>
<dbReference type="GO" id="GO:0000076">
    <property type="term" value="P:DNA replication checkpoint signaling"/>
    <property type="evidence" value="ECO:0007669"/>
    <property type="project" value="TreeGrafter"/>
</dbReference>
<feature type="compositionally biased region" description="Acidic residues" evidence="4">
    <location>
        <begin position="619"/>
        <end position="634"/>
    </location>
</feature>
<organism evidence="6">
    <name type="scientific">Heliothis virescens</name>
    <name type="common">Tobacco budworm moth</name>
    <dbReference type="NCBI Taxonomy" id="7102"/>
    <lineage>
        <taxon>Eukaryota</taxon>
        <taxon>Metazoa</taxon>
        <taxon>Ecdysozoa</taxon>
        <taxon>Arthropoda</taxon>
        <taxon>Hexapoda</taxon>
        <taxon>Insecta</taxon>
        <taxon>Pterygota</taxon>
        <taxon>Neoptera</taxon>
        <taxon>Endopterygota</taxon>
        <taxon>Lepidoptera</taxon>
        <taxon>Glossata</taxon>
        <taxon>Ditrysia</taxon>
        <taxon>Noctuoidea</taxon>
        <taxon>Noctuidae</taxon>
        <taxon>Heliothinae</taxon>
        <taxon>Heliothis</taxon>
    </lineage>
</organism>
<dbReference type="InterPro" id="IPR006906">
    <property type="entry name" value="Timeless_N"/>
</dbReference>
<dbReference type="GO" id="GO:0031298">
    <property type="term" value="C:replication fork protection complex"/>
    <property type="evidence" value="ECO:0007669"/>
    <property type="project" value="TreeGrafter"/>
</dbReference>
<dbReference type="GO" id="GO:0009649">
    <property type="term" value="P:entrainment of circadian clock"/>
    <property type="evidence" value="ECO:0007669"/>
    <property type="project" value="TreeGrafter"/>
</dbReference>
<dbReference type="GO" id="GO:0006281">
    <property type="term" value="P:DNA repair"/>
    <property type="evidence" value="ECO:0007669"/>
    <property type="project" value="TreeGrafter"/>
</dbReference>
<evidence type="ECO:0000256" key="2">
    <source>
        <dbReference type="ARBA" id="ARBA00023242"/>
    </source>
</evidence>
<dbReference type="PANTHER" id="PTHR22940:SF4">
    <property type="entry name" value="PROTEIN TIMELESS HOMOLOG"/>
    <property type="match status" value="1"/>
</dbReference>